<dbReference type="AlphaFoldDB" id="A0A3S0WXR9"/>
<dbReference type="RefSeq" id="WP_127000605.1">
    <property type="nucleotide sequence ID" value="NZ_JBNPXW010000013.1"/>
</dbReference>
<dbReference type="InterPro" id="IPR018679">
    <property type="entry name" value="DUF2161"/>
</dbReference>
<evidence type="ECO:0008006" key="3">
    <source>
        <dbReference type="Google" id="ProtNLM"/>
    </source>
</evidence>
<evidence type="ECO:0000313" key="1">
    <source>
        <dbReference type="EMBL" id="RUQ68130.1"/>
    </source>
</evidence>
<reference evidence="1 2" key="1">
    <citation type="submission" date="2018-12" db="EMBL/GenBank/DDBJ databases">
        <authorList>
            <person name="Yang Y."/>
        </authorList>
    </citation>
    <scope>NUCLEOTIDE SEQUENCE [LARGE SCALE GENOMIC DNA]</scope>
    <source>
        <strain evidence="1 2">GSF71</strain>
    </source>
</reference>
<dbReference type="Proteomes" id="UP000280346">
    <property type="component" value="Unassembled WGS sequence"/>
</dbReference>
<comment type="caution">
    <text evidence="1">The sequence shown here is derived from an EMBL/GenBank/DDBJ whole genome shotgun (WGS) entry which is preliminary data.</text>
</comment>
<gene>
    <name evidence="1" type="ORF">EJ913_18650</name>
</gene>
<dbReference type="Pfam" id="PF09929">
    <property type="entry name" value="DUF2161"/>
    <property type="match status" value="1"/>
</dbReference>
<dbReference type="OrthoDB" id="9795163at2"/>
<protein>
    <recommendedName>
        <fullName evidence="3">DUF2161 domain-containing phosphodiesterase</fullName>
    </recommendedName>
</protein>
<sequence>MSVTAETELYEPVKAFLEAQGYAVKAEIHRCDLVATRGGEPPVIVELKKRFTLDLVLQGVDRLALTDLVYLAVPQPGRRVVGPSPLDADVKKLCRRLGLGLLAVDPGLAEGHRVTVLLDPVPYAPRKDKKRTARLLGEHARRVGDPNRGGSTRVPIVTAYRQDALRCARLLRGGPLTVAALRAAGAPKDVAALLQRNVYGWFERVARGTYALTPAGLVGLDAFAHALAEA</sequence>
<keyword evidence="2" id="KW-1185">Reference proteome</keyword>
<dbReference type="EMBL" id="RZIJ01000015">
    <property type="protein sequence ID" value="RUQ68130.1"/>
    <property type="molecule type" value="Genomic_DNA"/>
</dbReference>
<name>A0A3S0WXR9_9PROT</name>
<accession>A0A3S0WXR9</accession>
<organism evidence="1 2">
    <name type="scientific">Azospirillum doebereinerae</name>
    <dbReference type="NCBI Taxonomy" id="92933"/>
    <lineage>
        <taxon>Bacteria</taxon>
        <taxon>Pseudomonadati</taxon>
        <taxon>Pseudomonadota</taxon>
        <taxon>Alphaproteobacteria</taxon>
        <taxon>Rhodospirillales</taxon>
        <taxon>Azospirillaceae</taxon>
        <taxon>Azospirillum</taxon>
    </lineage>
</organism>
<proteinExistence type="predicted"/>
<evidence type="ECO:0000313" key="2">
    <source>
        <dbReference type="Proteomes" id="UP000280346"/>
    </source>
</evidence>